<dbReference type="RefSeq" id="WP_277900783.1">
    <property type="nucleotide sequence ID" value="NZ_JAPMUA010000005.1"/>
</dbReference>
<gene>
    <name evidence="2" type="ORF">OSR52_13825</name>
</gene>
<accession>A0ABT6FUK8</accession>
<dbReference type="Proteomes" id="UP001153642">
    <property type="component" value="Unassembled WGS sequence"/>
</dbReference>
<proteinExistence type="predicted"/>
<feature type="domain" description="Lon N-terminal" evidence="1">
    <location>
        <begin position="5"/>
        <end position="164"/>
    </location>
</feature>
<keyword evidence="3" id="KW-1185">Reference proteome</keyword>
<dbReference type="Pfam" id="PF02190">
    <property type="entry name" value="LON_substr_bdg"/>
    <property type="match status" value="1"/>
</dbReference>
<evidence type="ECO:0000259" key="1">
    <source>
        <dbReference type="Pfam" id="PF02190"/>
    </source>
</evidence>
<organism evidence="2 3">
    <name type="scientific">Galbibacter pacificus</name>
    <dbReference type="NCBI Taxonomy" id="2996052"/>
    <lineage>
        <taxon>Bacteria</taxon>
        <taxon>Pseudomonadati</taxon>
        <taxon>Bacteroidota</taxon>
        <taxon>Flavobacteriia</taxon>
        <taxon>Flavobacteriales</taxon>
        <taxon>Flavobacteriaceae</taxon>
        <taxon>Galbibacter</taxon>
    </lineage>
</organism>
<dbReference type="InterPro" id="IPR015947">
    <property type="entry name" value="PUA-like_sf"/>
</dbReference>
<name>A0ABT6FUK8_9FLAO</name>
<dbReference type="EMBL" id="JAPMUA010000005">
    <property type="protein sequence ID" value="MDG3586949.1"/>
    <property type="molecule type" value="Genomic_DNA"/>
</dbReference>
<comment type="caution">
    <text evidence="2">The sequence shown here is derived from an EMBL/GenBank/DDBJ whole genome shotgun (WGS) entry which is preliminary data.</text>
</comment>
<sequence length="211" mass="24655">MNRIIPLFPLQLVVFPDEELPIHVFEDRYLQLIKDCKRGKLNFGIPVFFEGKIEFGTEMIIKKIVRTYENGVMDIVCKGKRVFKVEKFFNPIPNKLYAGGEVTFMPRKNDGTQQQKQKVIDLIYQLYNSIDVTVASIDIETFSSFSFAHKIGMNIEDEYKLIQIKSENARLRYLEKHFTKVLPVLKQINRTKELIQMNGHFKNLDPLDFSG</sequence>
<reference evidence="2" key="1">
    <citation type="submission" date="2022-11" db="EMBL/GenBank/DDBJ databases">
        <title>High-quality draft genome sequence of Galbibacter sp. strain CMA-7.</title>
        <authorList>
            <person name="Wei L."/>
            <person name="Dong C."/>
            <person name="Shao Z."/>
        </authorList>
    </citation>
    <scope>NUCLEOTIDE SEQUENCE</scope>
    <source>
        <strain evidence="2">CMA-7</strain>
    </source>
</reference>
<dbReference type="Gene3D" id="2.30.130.40">
    <property type="entry name" value="LON domain-like"/>
    <property type="match status" value="1"/>
</dbReference>
<dbReference type="SUPFAM" id="SSF88697">
    <property type="entry name" value="PUA domain-like"/>
    <property type="match status" value="1"/>
</dbReference>
<dbReference type="InterPro" id="IPR003111">
    <property type="entry name" value="Lon_prtase_N"/>
</dbReference>
<protein>
    <submittedName>
        <fullName evidence="2">LON peptidase substrate-binding domain-containing protein</fullName>
    </submittedName>
</protein>
<evidence type="ECO:0000313" key="2">
    <source>
        <dbReference type="EMBL" id="MDG3586949.1"/>
    </source>
</evidence>
<evidence type="ECO:0000313" key="3">
    <source>
        <dbReference type="Proteomes" id="UP001153642"/>
    </source>
</evidence>
<dbReference type="InterPro" id="IPR046336">
    <property type="entry name" value="Lon_prtase_N_sf"/>
</dbReference>